<comment type="caution">
    <text evidence="1">The sequence shown here is derived from an EMBL/GenBank/DDBJ whole genome shotgun (WGS) entry which is preliminary data.</text>
</comment>
<dbReference type="EMBL" id="JAFIQS010000009">
    <property type="protein sequence ID" value="KAG5165551.1"/>
    <property type="molecule type" value="Genomic_DNA"/>
</dbReference>
<dbReference type="AlphaFoldDB" id="A0A8H7XQF6"/>
<gene>
    <name evidence="1" type="ORF">JR316_009131</name>
</gene>
<evidence type="ECO:0008006" key="2">
    <source>
        <dbReference type="Google" id="ProtNLM"/>
    </source>
</evidence>
<dbReference type="OrthoDB" id="3541472at2759"/>
<organism evidence="1">
    <name type="scientific">Psilocybe cubensis</name>
    <name type="common">Psychedelic mushroom</name>
    <name type="synonym">Stropharia cubensis</name>
    <dbReference type="NCBI Taxonomy" id="181762"/>
    <lineage>
        <taxon>Eukaryota</taxon>
        <taxon>Fungi</taxon>
        <taxon>Dikarya</taxon>
        <taxon>Basidiomycota</taxon>
        <taxon>Agaricomycotina</taxon>
        <taxon>Agaricomycetes</taxon>
        <taxon>Agaricomycetidae</taxon>
        <taxon>Agaricales</taxon>
        <taxon>Agaricineae</taxon>
        <taxon>Strophariaceae</taxon>
        <taxon>Psilocybe</taxon>
    </lineage>
</organism>
<accession>A0A8H7XQF6</accession>
<sequence length="427" mass="47945">MTQGQTKALAETTTQAQSATHYSISFIPTEILHEIVSLVENISGGRKSLANLCLASRQLRAIAQPLLLSRVNIGTSGVLRVKMLGQLKDLASGVCSSSLYARTLTIDYRTSFPDARNKSLYPNKTEFLNYLPAALESFKNIEKVVWYVGKNGPGWLHQAIGDGMRTWKLRELSVEPQSDTEIFHPINSGSFIHILRRLLLSAKHLVYVQVHGFNPSYLLSYFPNSIEHLGCSNLDCLIPQETMLLPGRLKNLRSLYIRTDRPHWSNYRDDDCVWDAFRKTRCNATHIQTNTHINDGFISYIESIRNVQQIILELNTPWNPVQASVSDTPLRVISSLSTHHADSLLVLDDIKAKLLLLSKLENLELSVGGSSVQDVHSLLSFCDTGFLSLQSLTLHFPSLEHINKKMVDKNDNTVNILLETKLGNRTV</sequence>
<proteinExistence type="predicted"/>
<reference evidence="1" key="1">
    <citation type="submission" date="2021-02" db="EMBL/GenBank/DDBJ databases">
        <title>Psilocybe cubensis genome.</title>
        <authorList>
            <person name="Mckernan K.J."/>
            <person name="Crawford S."/>
            <person name="Trippe A."/>
            <person name="Kane L.T."/>
            <person name="Mclaughlin S."/>
        </authorList>
    </citation>
    <scope>NUCLEOTIDE SEQUENCE [LARGE SCALE GENOMIC DNA]</scope>
    <source>
        <strain evidence="1">MGC-MH-2018</strain>
    </source>
</reference>
<name>A0A8H7XQF6_PSICU</name>
<evidence type="ECO:0000313" key="1">
    <source>
        <dbReference type="EMBL" id="KAG5165551.1"/>
    </source>
</evidence>
<protein>
    <recommendedName>
        <fullName evidence="2">F-box domain-containing protein</fullName>
    </recommendedName>
</protein>